<dbReference type="OrthoDB" id="2064916at2"/>
<dbReference type="Proteomes" id="UP000236151">
    <property type="component" value="Unassembled WGS sequence"/>
</dbReference>
<comment type="caution">
    <text evidence="2">The sequence shown here is derived from an EMBL/GenBank/DDBJ whole genome shotgun (WGS) entry which is preliminary data.</text>
</comment>
<dbReference type="SMART" id="SM00530">
    <property type="entry name" value="HTH_XRE"/>
    <property type="match status" value="1"/>
</dbReference>
<sequence>MLSRSDIDIIEQYVDDKYFDKDKLIKYLNMHSIVGNEIFSYCDKKVGRNGSISYSSWLDDKYGYKPLPVAKFIRRIPFYFYVNDYSNNHVGNLHCLISGIIRDDKDEKTLEKLYQALEYMLYEKNLSLTDIFCYIVDQTHHVCNTEMFFQWKHYLQLCDELGSNDYLPDCFITSYNEALEKKGLPPIIYEIGEIGIGEVSWRTGTRIEFEGTFPCDKNGQPIMKWIGLRVKNAKSITCSQDKSSRGRLFVEITPYTTIHALNCYNNKEDDDCWYQIYAGPQTMEFDYEILKIYRKRLKYTQKDVADAIGATVRTYQKWENGETTPDGHYLLRLLNWLDIRDIQDIVRYTE</sequence>
<protein>
    <submittedName>
        <fullName evidence="2">Transcriptional regulator</fullName>
    </submittedName>
</protein>
<dbReference type="GO" id="GO:0003677">
    <property type="term" value="F:DNA binding"/>
    <property type="evidence" value="ECO:0007669"/>
    <property type="project" value="InterPro"/>
</dbReference>
<gene>
    <name evidence="2" type="ORF">CDQ84_15715</name>
</gene>
<evidence type="ECO:0000313" key="2">
    <source>
        <dbReference type="EMBL" id="PNT96128.1"/>
    </source>
</evidence>
<dbReference type="SUPFAM" id="SSF47413">
    <property type="entry name" value="lambda repressor-like DNA-binding domains"/>
    <property type="match status" value="1"/>
</dbReference>
<dbReference type="AlphaFoldDB" id="A0A2K2F8W0"/>
<name>A0A2K2F8W0_9CLOT</name>
<dbReference type="CDD" id="cd00093">
    <property type="entry name" value="HTH_XRE"/>
    <property type="match status" value="1"/>
</dbReference>
<proteinExistence type="predicted"/>
<dbReference type="Gene3D" id="1.10.260.40">
    <property type="entry name" value="lambda repressor-like DNA-binding domains"/>
    <property type="match status" value="1"/>
</dbReference>
<dbReference type="PROSITE" id="PS50943">
    <property type="entry name" value="HTH_CROC1"/>
    <property type="match status" value="1"/>
</dbReference>
<dbReference type="KEGG" id="cthd:CDO33_13600"/>
<evidence type="ECO:0000313" key="3">
    <source>
        <dbReference type="Proteomes" id="UP000236151"/>
    </source>
</evidence>
<keyword evidence="3" id="KW-1185">Reference proteome</keyword>
<dbReference type="InterPro" id="IPR010982">
    <property type="entry name" value="Lambda_DNA-bd_dom_sf"/>
</dbReference>
<feature type="domain" description="HTH cro/C1-type" evidence="1">
    <location>
        <begin position="290"/>
        <end position="345"/>
    </location>
</feature>
<evidence type="ECO:0000259" key="1">
    <source>
        <dbReference type="PROSITE" id="PS50943"/>
    </source>
</evidence>
<dbReference type="Pfam" id="PF01381">
    <property type="entry name" value="HTH_3"/>
    <property type="match status" value="1"/>
</dbReference>
<accession>A0A2K2F8W0</accession>
<dbReference type="RefSeq" id="WP_103082689.1">
    <property type="nucleotide sequence ID" value="NZ_CP021850.1"/>
</dbReference>
<reference evidence="2 3" key="1">
    <citation type="submission" date="2017-06" db="EMBL/GenBank/DDBJ databases">
        <title>Investigating the central metabolism of Clostridium thermosuccinogenes.</title>
        <authorList>
            <person name="Koendjbiharie J.G."/>
            <person name="van Kranenburg R."/>
        </authorList>
    </citation>
    <scope>NUCLEOTIDE SEQUENCE [LARGE SCALE GENOMIC DNA]</scope>
    <source>
        <strain evidence="2 3">DSM 5806</strain>
    </source>
</reference>
<organism evidence="2 3">
    <name type="scientific">Clostridium thermosuccinogenes</name>
    <dbReference type="NCBI Taxonomy" id="84032"/>
    <lineage>
        <taxon>Bacteria</taxon>
        <taxon>Bacillati</taxon>
        <taxon>Bacillota</taxon>
        <taxon>Clostridia</taxon>
        <taxon>Eubacteriales</taxon>
        <taxon>Clostridiaceae</taxon>
        <taxon>Clostridium</taxon>
    </lineage>
</organism>
<dbReference type="InterPro" id="IPR001387">
    <property type="entry name" value="Cro/C1-type_HTH"/>
</dbReference>
<dbReference type="EMBL" id="NIOJ01000053">
    <property type="protein sequence ID" value="PNT96128.1"/>
    <property type="molecule type" value="Genomic_DNA"/>
</dbReference>